<dbReference type="PANTHER" id="PTHR12333">
    <property type="entry name" value="COMM DOMAIN CONTAINING PROTEIN 10"/>
    <property type="match status" value="1"/>
</dbReference>
<evidence type="ECO:0000313" key="4">
    <source>
        <dbReference type="Proteomes" id="UP000023152"/>
    </source>
</evidence>
<dbReference type="AlphaFoldDB" id="X6MPT2"/>
<feature type="transmembrane region" description="Helical" evidence="2">
    <location>
        <begin position="248"/>
        <end position="272"/>
    </location>
</feature>
<keyword evidence="2" id="KW-0812">Transmembrane</keyword>
<gene>
    <name evidence="3" type="ORF">RFI_21679</name>
</gene>
<reference evidence="3 4" key="1">
    <citation type="journal article" date="2013" name="Curr. Biol.">
        <title>The Genome of the Foraminiferan Reticulomyxa filosa.</title>
        <authorList>
            <person name="Glockner G."/>
            <person name="Hulsmann N."/>
            <person name="Schleicher M."/>
            <person name="Noegel A.A."/>
            <person name="Eichinger L."/>
            <person name="Gallinger C."/>
            <person name="Pawlowski J."/>
            <person name="Sierra R."/>
            <person name="Euteneuer U."/>
            <person name="Pillet L."/>
            <person name="Moustafa A."/>
            <person name="Platzer M."/>
            <person name="Groth M."/>
            <person name="Szafranski K."/>
            <person name="Schliwa M."/>
        </authorList>
    </citation>
    <scope>NUCLEOTIDE SEQUENCE [LARGE SCALE GENOMIC DNA]</scope>
</reference>
<sequence length="322" mass="36932">MAESTSDKSIFPQTTKFMEAIDLIHAIPANRLQSILTRVLQNLQKNRTSTSSNSTNPFSKEEQETLCKKLNVDSSQLSSLINAIAFTFELAAQHNLKPGKLKAELLRVKMQDQHSETFETVWAENGQDFIEMLKELCFAPKVLKEINWSLQMKPFFEIKSGNPQLIENNSRGADKRNSNVNEKTSEIAPSGSQDSFFMELSLEDLTHLYVGVFVWFIKKKHHCSTNGLVGKKVTLFSSFIIPPFPMEVFLSILLFIESTLINLAFFYHMILFRTVLLAEIDRSTIFFHIIRQKMSAYLSRTKFVCIINNKNTCYVDAELHFH</sequence>
<proteinExistence type="predicted"/>
<evidence type="ECO:0000256" key="1">
    <source>
        <dbReference type="SAM" id="MobiDB-lite"/>
    </source>
</evidence>
<accession>X6MPT2</accession>
<name>X6MPT2_RETFI</name>
<keyword evidence="2" id="KW-1133">Transmembrane helix</keyword>
<keyword evidence="4" id="KW-1185">Reference proteome</keyword>
<dbReference type="Pfam" id="PF21672">
    <property type="entry name" value="COMM_HN"/>
    <property type="match status" value="1"/>
</dbReference>
<dbReference type="EMBL" id="ASPP01018877">
    <property type="protein sequence ID" value="ETO15686.1"/>
    <property type="molecule type" value="Genomic_DNA"/>
</dbReference>
<organism evidence="3 4">
    <name type="scientific">Reticulomyxa filosa</name>
    <dbReference type="NCBI Taxonomy" id="46433"/>
    <lineage>
        <taxon>Eukaryota</taxon>
        <taxon>Sar</taxon>
        <taxon>Rhizaria</taxon>
        <taxon>Retaria</taxon>
        <taxon>Foraminifera</taxon>
        <taxon>Monothalamids</taxon>
        <taxon>Reticulomyxidae</taxon>
        <taxon>Reticulomyxa</taxon>
    </lineage>
</organism>
<dbReference type="PANTHER" id="PTHR12333:SF0">
    <property type="entry name" value="COMM DOMAIN-CONTAINING PROTEIN 10"/>
    <property type="match status" value="1"/>
</dbReference>
<dbReference type="OrthoDB" id="77522at2759"/>
<dbReference type="InterPro" id="IPR037361">
    <property type="entry name" value="COMMD10"/>
</dbReference>
<evidence type="ECO:0000313" key="3">
    <source>
        <dbReference type="EMBL" id="ETO15686.1"/>
    </source>
</evidence>
<dbReference type="Proteomes" id="UP000023152">
    <property type="component" value="Unassembled WGS sequence"/>
</dbReference>
<evidence type="ECO:0000256" key="2">
    <source>
        <dbReference type="SAM" id="Phobius"/>
    </source>
</evidence>
<protein>
    <submittedName>
        <fullName evidence="3">COMM domain containing 10</fullName>
    </submittedName>
</protein>
<comment type="caution">
    <text evidence="3">The sequence shown here is derived from an EMBL/GenBank/DDBJ whole genome shotgun (WGS) entry which is preliminary data.</text>
</comment>
<feature type="region of interest" description="Disordered" evidence="1">
    <location>
        <begin position="167"/>
        <end position="187"/>
    </location>
</feature>
<keyword evidence="2" id="KW-0472">Membrane</keyword>